<comment type="caution">
    <text evidence="1">The sequence shown here is derived from an EMBL/GenBank/DDBJ whole genome shotgun (WGS) entry which is preliminary data.</text>
</comment>
<organism evidence="1 2">
    <name type="scientific">Nonomuraea guangzhouensis</name>
    <dbReference type="NCBI Taxonomy" id="1291555"/>
    <lineage>
        <taxon>Bacteria</taxon>
        <taxon>Bacillati</taxon>
        <taxon>Actinomycetota</taxon>
        <taxon>Actinomycetes</taxon>
        <taxon>Streptosporangiales</taxon>
        <taxon>Streptosporangiaceae</taxon>
        <taxon>Nonomuraea</taxon>
    </lineage>
</organism>
<dbReference type="EMBL" id="JBHUCM010000031">
    <property type="protein sequence ID" value="MFD1542239.1"/>
    <property type="molecule type" value="Genomic_DNA"/>
</dbReference>
<dbReference type="Proteomes" id="UP001597097">
    <property type="component" value="Unassembled WGS sequence"/>
</dbReference>
<proteinExistence type="predicted"/>
<sequence length="65" mass="7163">MAGAHEYRGGPDRTPAQLILGFLDARHIAIPEEARVRIQACTDQSLLDRWTVRAVTAQSADELFG</sequence>
<keyword evidence="2" id="KW-1185">Reference proteome</keyword>
<evidence type="ECO:0000313" key="2">
    <source>
        <dbReference type="Proteomes" id="UP001597097"/>
    </source>
</evidence>
<evidence type="ECO:0000313" key="1">
    <source>
        <dbReference type="EMBL" id="MFD1542239.1"/>
    </source>
</evidence>
<dbReference type="RefSeq" id="WP_219537362.1">
    <property type="nucleotide sequence ID" value="NZ_JAHKRM010000037.1"/>
</dbReference>
<protein>
    <submittedName>
        <fullName evidence="1">Uncharacterized protein</fullName>
    </submittedName>
</protein>
<accession>A0ABW4GIQ1</accession>
<gene>
    <name evidence="1" type="ORF">ACFSJ0_34670</name>
</gene>
<name>A0ABW4GIQ1_9ACTN</name>
<reference evidence="2" key="1">
    <citation type="journal article" date="2019" name="Int. J. Syst. Evol. Microbiol.">
        <title>The Global Catalogue of Microorganisms (GCM) 10K type strain sequencing project: providing services to taxonomists for standard genome sequencing and annotation.</title>
        <authorList>
            <consortium name="The Broad Institute Genomics Platform"/>
            <consortium name="The Broad Institute Genome Sequencing Center for Infectious Disease"/>
            <person name="Wu L."/>
            <person name="Ma J."/>
        </authorList>
    </citation>
    <scope>NUCLEOTIDE SEQUENCE [LARGE SCALE GENOMIC DNA]</scope>
    <source>
        <strain evidence="2">CGMCC 1.15399</strain>
    </source>
</reference>